<dbReference type="InterPro" id="IPR005064">
    <property type="entry name" value="BUG"/>
</dbReference>
<keyword evidence="4" id="KW-1185">Reference proteome</keyword>
<dbReference type="PANTHER" id="PTHR42928:SF5">
    <property type="entry name" value="BLR1237 PROTEIN"/>
    <property type="match status" value="1"/>
</dbReference>
<dbReference type="CDD" id="cd07012">
    <property type="entry name" value="PBP2_Bug_TTT"/>
    <property type="match status" value="1"/>
</dbReference>
<proteinExistence type="inferred from homology"/>
<feature type="chain" id="PRO_5045406290" evidence="2">
    <location>
        <begin position="26"/>
        <end position="325"/>
    </location>
</feature>
<reference evidence="3 4" key="1">
    <citation type="submission" date="2021-03" db="EMBL/GenBank/DDBJ databases">
        <authorList>
            <person name="So Y."/>
        </authorList>
    </citation>
    <scope>NUCLEOTIDE SEQUENCE [LARGE SCALE GENOMIC DNA]</scope>
    <source>
        <strain evidence="3 4">PWR1</strain>
    </source>
</reference>
<dbReference type="EMBL" id="JAGIYZ010000024">
    <property type="protein sequence ID" value="MBP0466197.1"/>
    <property type="molecule type" value="Genomic_DNA"/>
</dbReference>
<organism evidence="3 4">
    <name type="scientific">Roseomonas nitratireducens</name>
    <dbReference type="NCBI Taxonomy" id="2820810"/>
    <lineage>
        <taxon>Bacteria</taxon>
        <taxon>Pseudomonadati</taxon>
        <taxon>Pseudomonadota</taxon>
        <taxon>Alphaproteobacteria</taxon>
        <taxon>Acetobacterales</taxon>
        <taxon>Roseomonadaceae</taxon>
        <taxon>Roseomonas</taxon>
    </lineage>
</organism>
<dbReference type="Gene3D" id="3.40.190.10">
    <property type="entry name" value="Periplasmic binding protein-like II"/>
    <property type="match status" value="1"/>
</dbReference>
<dbReference type="Proteomes" id="UP000680815">
    <property type="component" value="Unassembled WGS sequence"/>
</dbReference>
<evidence type="ECO:0000313" key="3">
    <source>
        <dbReference type="EMBL" id="MBP0466197.1"/>
    </source>
</evidence>
<evidence type="ECO:0000256" key="2">
    <source>
        <dbReference type="SAM" id="SignalP"/>
    </source>
</evidence>
<evidence type="ECO:0000256" key="1">
    <source>
        <dbReference type="ARBA" id="ARBA00006987"/>
    </source>
</evidence>
<dbReference type="InterPro" id="IPR042100">
    <property type="entry name" value="Bug_dom1"/>
</dbReference>
<evidence type="ECO:0000313" key="4">
    <source>
        <dbReference type="Proteomes" id="UP000680815"/>
    </source>
</evidence>
<accession>A0ABS4B047</accession>
<comment type="similarity">
    <text evidence="1">Belongs to the UPF0065 (bug) family.</text>
</comment>
<dbReference type="PIRSF" id="PIRSF017082">
    <property type="entry name" value="YflP"/>
    <property type="match status" value="1"/>
</dbReference>
<keyword evidence="2" id="KW-0732">Signal</keyword>
<feature type="signal peptide" evidence="2">
    <location>
        <begin position="1"/>
        <end position="25"/>
    </location>
</feature>
<dbReference type="RefSeq" id="WP_209353586.1">
    <property type="nucleotide sequence ID" value="NZ_JAGIYZ010000024.1"/>
</dbReference>
<dbReference type="Pfam" id="PF03401">
    <property type="entry name" value="TctC"/>
    <property type="match status" value="1"/>
</dbReference>
<dbReference type="PANTHER" id="PTHR42928">
    <property type="entry name" value="TRICARBOXYLATE-BINDING PROTEIN"/>
    <property type="match status" value="1"/>
</dbReference>
<protein>
    <submittedName>
        <fullName evidence="3">Tripartite tricarboxylate transporter substrate binding protein</fullName>
    </submittedName>
</protein>
<dbReference type="SUPFAM" id="SSF53850">
    <property type="entry name" value="Periplasmic binding protein-like II"/>
    <property type="match status" value="1"/>
</dbReference>
<sequence length="325" mass="34205">MTQHTFRRRALLAAATLPLAAPALAQEGFPTRPLRLVVGFTPGGATDISARAIAPKMGEVLGQPVIVENRPGAGSNIATEVVARSPADGHTLLLATLGALVVSPMVMRLPVDPLRDLAPISIAVDLFNILVIPQDRPWRSTADLVAAAKAAPGRLSYGTSGIAGGPHLAGLLFDRMAGVETTAVHYRGGGLVVTDLLAGRVDFSFATAASVLTQVREGKVRALAIPHLTRSRLMPDIPTVAETGVPGFDVPSWYAVLAPRGTPDAAVARINAAMRVALADPEVTATLNRNGLEPRHSTPAQLAAAWEEERVKWTPIIRESGIRIE</sequence>
<name>A0ABS4B047_9PROT</name>
<dbReference type="Gene3D" id="3.40.190.150">
    <property type="entry name" value="Bordetella uptake gene, domain 1"/>
    <property type="match status" value="1"/>
</dbReference>
<gene>
    <name evidence="3" type="ORF">J5Y09_19880</name>
</gene>
<comment type="caution">
    <text evidence="3">The sequence shown here is derived from an EMBL/GenBank/DDBJ whole genome shotgun (WGS) entry which is preliminary data.</text>
</comment>